<dbReference type="Pfam" id="PF01957">
    <property type="entry name" value="NfeD"/>
    <property type="match status" value="1"/>
</dbReference>
<feature type="domain" description="NfeD-like C-terminal" evidence="7">
    <location>
        <begin position="107"/>
        <end position="161"/>
    </location>
</feature>
<dbReference type="SUPFAM" id="SSF141322">
    <property type="entry name" value="NfeD domain-like"/>
    <property type="match status" value="1"/>
</dbReference>
<evidence type="ECO:0000256" key="1">
    <source>
        <dbReference type="ARBA" id="ARBA00004141"/>
    </source>
</evidence>
<evidence type="ECO:0000256" key="4">
    <source>
        <dbReference type="ARBA" id="ARBA00023136"/>
    </source>
</evidence>
<feature type="transmembrane region" description="Helical" evidence="6">
    <location>
        <begin position="31"/>
        <end position="49"/>
    </location>
</feature>
<dbReference type="InterPro" id="IPR012340">
    <property type="entry name" value="NA-bd_OB-fold"/>
</dbReference>
<evidence type="ECO:0000259" key="7">
    <source>
        <dbReference type="Pfam" id="PF01957"/>
    </source>
</evidence>
<sequence>MDTYLVWAVLLVFLGLFLLVAEFFIPSAGSISILALLAFLAAVFFGFRVSAVAGLLILIFESLAAPFLFYIGVRIWPSSPMGRLMLIPRPVHPDAMLPQSEAYHRRDLVGKLGIAKTKMLPSGSILVEGRTYDASAQGVAIEAGQAVRVTAVNGNRLQVRPSDERPESPAPAPLGPEASEEEILSQPLENLDLEALDDPLA</sequence>
<evidence type="ECO:0000256" key="3">
    <source>
        <dbReference type="ARBA" id="ARBA00022989"/>
    </source>
</evidence>
<reference evidence="8 9" key="1">
    <citation type="submission" date="2019-02" db="EMBL/GenBank/DDBJ databases">
        <title>Deep-cultivation of Planctomycetes and their phenomic and genomic characterization uncovers novel biology.</title>
        <authorList>
            <person name="Wiegand S."/>
            <person name="Jogler M."/>
            <person name="Boedeker C."/>
            <person name="Pinto D."/>
            <person name="Vollmers J."/>
            <person name="Rivas-Marin E."/>
            <person name="Kohn T."/>
            <person name="Peeters S.H."/>
            <person name="Heuer A."/>
            <person name="Rast P."/>
            <person name="Oberbeckmann S."/>
            <person name="Bunk B."/>
            <person name="Jeske O."/>
            <person name="Meyerdierks A."/>
            <person name="Storesund J.E."/>
            <person name="Kallscheuer N."/>
            <person name="Luecker S."/>
            <person name="Lage O.M."/>
            <person name="Pohl T."/>
            <person name="Merkel B.J."/>
            <person name="Hornburger P."/>
            <person name="Mueller R.-W."/>
            <person name="Bruemmer F."/>
            <person name="Labrenz M."/>
            <person name="Spormann A.M."/>
            <person name="Op den Camp H."/>
            <person name="Overmann J."/>
            <person name="Amann R."/>
            <person name="Jetten M.S.M."/>
            <person name="Mascher T."/>
            <person name="Medema M.H."/>
            <person name="Devos D.P."/>
            <person name="Kaster A.-K."/>
            <person name="Ovreas L."/>
            <person name="Rohde M."/>
            <person name="Galperin M.Y."/>
            <person name="Jogler C."/>
        </authorList>
    </citation>
    <scope>NUCLEOTIDE SEQUENCE [LARGE SCALE GENOMIC DNA]</scope>
    <source>
        <strain evidence="8 9">Pla85_3_4</strain>
    </source>
</reference>
<feature type="transmembrane region" description="Helical" evidence="6">
    <location>
        <begin position="6"/>
        <end position="24"/>
    </location>
</feature>
<keyword evidence="3 6" id="KW-1133">Transmembrane helix</keyword>
<keyword evidence="9" id="KW-1185">Reference proteome</keyword>
<dbReference type="InterPro" id="IPR002810">
    <property type="entry name" value="NfeD-like_C"/>
</dbReference>
<dbReference type="PANTHER" id="PTHR33507:SF4">
    <property type="entry name" value="NODULATION COMPETITIVENESS PROTEIN NFED"/>
    <property type="match status" value="1"/>
</dbReference>
<comment type="subcellular location">
    <subcellularLocation>
        <location evidence="1">Membrane</location>
        <topology evidence="1">Multi-pass membrane protein</topology>
    </subcellularLocation>
</comment>
<dbReference type="GO" id="GO:0016020">
    <property type="term" value="C:membrane"/>
    <property type="evidence" value="ECO:0007669"/>
    <property type="project" value="UniProtKB-SubCell"/>
</dbReference>
<gene>
    <name evidence="8" type="ORF">Pla8534_26880</name>
</gene>
<dbReference type="EMBL" id="CP036433">
    <property type="protein sequence ID" value="QDU94880.1"/>
    <property type="molecule type" value="Genomic_DNA"/>
</dbReference>
<dbReference type="RefSeq" id="WP_145053656.1">
    <property type="nucleotide sequence ID" value="NZ_CP036433.1"/>
</dbReference>
<evidence type="ECO:0000256" key="6">
    <source>
        <dbReference type="SAM" id="Phobius"/>
    </source>
</evidence>
<keyword evidence="2 6" id="KW-0812">Transmembrane</keyword>
<organism evidence="8 9">
    <name type="scientific">Lignipirellula cremea</name>
    <dbReference type="NCBI Taxonomy" id="2528010"/>
    <lineage>
        <taxon>Bacteria</taxon>
        <taxon>Pseudomonadati</taxon>
        <taxon>Planctomycetota</taxon>
        <taxon>Planctomycetia</taxon>
        <taxon>Pirellulales</taxon>
        <taxon>Pirellulaceae</taxon>
        <taxon>Lignipirellula</taxon>
    </lineage>
</organism>
<protein>
    <recommendedName>
        <fullName evidence="7">NfeD-like C-terminal domain-containing protein</fullName>
    </recommendedName>
</protein>
<dbReference type="AlphaFoldDB" id="A0A518DSS2"/>
<dbReference type="KEGG" id="lcre:Pla8534_26880"/>
<evidence type="ECO:0000313" key="8">
    <source>
        <dbReference type="EMBL" id="QDU94880.1"/>
    </source>
</evidence>
<dbReference type="PANTHER" id="PTHR33507">
    <property type="entry name" value="INNER MEMBRANE PROTEIN YBBJ"/>
    <property type="match status" value="1"/>
</dbReference>
<dbReference type="InterPro" id="IPR052165">
    <property type="entry name" value="Membrane_assoc_protease"/>
</dbReference>
<feature type="region of interest" description="Disordered" evidence="5">
    <location>
        <begin position="159"/>
        <end position="201"/>
    </location>
</feature>
<proteinExistence type="predicted"/>
<evidence type="ECO:0000256" key="2">
    <source>
        <dbReference type="ARBA" id="ARBA00022692"/>
    </source>
</evidence>
<keyword evidence="4 6" id="KW-0472">Membrane</keyword>
<dbReference type="Gene3D" id="2.40.50.140">
    <property type="entry name" value="Nucleic acid-binding proteins"/>
    <property type="match status" value="1"/>
</dbReference>
<evidence type="ECO:0000256" key="5">
    <source>
        <dbReference type="SAM" id="MobiDB-lite"/>
    </source>
</evidence>
<accession>A0A518DSS2</accession>
<name>A0A518DSS2_9BACT</name>
<feature type="transmembrane region" description="Helical" evidence="6">
    <location>
        <begin position="55"/>
        <end position="76"/>
    </location>
</feature>
<feature type="compositionally biased region" description="Acidic residues" evidence="5">
    <location>
        <begin position="191"/>
        <end position="201"/>
    </location>
</feature>
<dbReference type="Proteomes" id="UP000317648">
    <property type="component" value="Chromosome"/>
</dbReference>
<evidence type="ECO:0000313" key="9">
    <source>
        <dbReference type="Proteomes" id="UP000317648"/>
    </source>
</evidence>
<dbReference type="OrthoDB" id="283587at2"/>